<evidence type="ECO:0000256" key="1">
    <source>
        <dbReference type="SAM" id="SignalP"/>
    </source>
</evidence>
<keyword evidence="1" id="KW-0732">Signal</keyword>
<feature type="chain" id="PRO_5008134287" evidence="1">
    <location>
        <begin position="21"/>
        <end position="92"/>
    </location>
</feature>
<dbReference type="EnsemblMetazoa" id="AFUN004244-RA">
    <property type="protein sequence ID" value="AFUN004244-PA"/>
    <property type="gene ID" value="AFUN004244"/>
</dbReference>
<organism evidence="2">
    <name type="scientific">Anopheles funestus</name>
    <name type="common">African malaria mosquito</name>
    <dbReference type="NCBI Taxonomy" id="62324"/>
    <lineage>
        <taxon>Eukaryota</taxon>
        <taxon>Metazoa</taxon>
        <taxon>Ecdysozoa</taxon>
        <taxon>Arthropoda</taxon>
        <taxon>Hexapoda</taxon>
        <taxon>Insecta</taxon>
        <taxon>Pterygota</taxon>
        <taxon>Neoptera</taxon>
        <taxon>Endopterygota</taxon>
        <taxon>Diptera</taxon>
        <taxon>Nematocera</taxon>
        <taxon>Culicoidea</taxon>
        <taxon>Culicidae</taxon>
        <taxon>Anophelinae</taxon>
        <taxon>Anopheles</taxon>
    </lineage>
</organism>
<protein>
    <submittedName>
        <fullName evidence="2">Uncharacterized protein</fullName>
    </submittedName>
</protein>
<reference evidence="2" key="1">
    <citation type="submission" date="2020-05" db="UniProtKB">
        <authorList>
            <consortium name="EnsemblMetazoa"/>
        </authorList>
    </citation>
    <scope>IDENTIFICATION</scope>
    <source>
        <strain evidence="2">FUMOZ</strain>
    </source>
</reference>
<evidence type="ECO:0000313" key="2">
    <source>
        <dbReference type="EnsemblMetazoa" id="AFUN004244-PA"/>
    </source>
</evidence>
<name>A0A182RDH2_ANOFN</name>
<proteinExistence type="predicted"/>
<feature type="signal peptide" evidence="1">
    <location>
        <begin position="1"/>
        <end position="20"/>
    </location>
</feature>
<accession>A0A182RDH2</accession>
<dbReference type="AlphaFoldDB" id="A0A182RDH2"/>
<dbReference type="VEuPathDB" id="VectorBase:AFUN004244"/>
<sequence length="92" mass="9925">MKFLLVLIVGLALAVHDASGSPTDHDASCRNKCVVCETSCKTVDCGKALGCCCQMKHHNEHQCPKGFTWNGAKCMQDYSSQISVKPPCCCVC</sequence>